<dbReference type="SUPFAM" id="SSF52172">
    <property type="entry name" value="CheY-like"/>
    <property type="match status" value="1"/>
</dbReference>
<dbReference type="InterPro" id="IPR001789">
    <property type="entry name" value="Sig_transdc_resp-reg_receiver"/>
</dbReference>
<dbReference type="EMBL" id="JACJQB010000002">
    <property type="protein sequence ID" value="MBD2187027.1"/>
    <property type="molecule type" value="Genomic_DNA"/>
</dbReference>
<organism evidence="5 6">
    <name type="scientific">Pseudanabaena mucicola FACHB-723</name>
    <dbReference type="NCBI Taxonomy" id="2692860"/>
    <lineage>
        <taxon>Bacteria</taxon>
        <taxon>Bacillati</taxon>
        <taxon>Cyanobacteriota</taxon>
        <taxon>Cyanophyceae</taxon>
        <taxon>Pseudanabaenales</taxon>
        <taxon>Pseudanabaenaceae</taxon>
        <taxon>Pseudanabaena</taxon>
    </lineage>
</organism>
<dbReference type="InterPro" id="IPR001633">
    <property type="entry name" value="EAL_dom"/>
</dbReference>
<feature type="modified residue" description="4-aspartylphosphate" evidence="1">
    <location>
        <position position="62"/>
    </location>
</feature>
<keyword evidence="6" id="KW-1185">Reference proteome</keyword>
<dbReference type="InterPro" id="IPR050706">
    <property type="entry name" value="Cyclic-di-GMP_PDE-like"/>
</dbReference>
<dbReference type="SMART" id="SM00052">
    <property type="entry name" value="EAL"/>
    <property type="match status" value="1"/>
</dbReference>
<feature type="domain" description="GGDEF" evidence="4">
    <location>
        <begin position="187"/>
        <end position="320"/>
    </location>
</feature>
<dbReference type="Proteomes" id="UP000642094">
    <property type="component" value="Unassembled WGS sequence"/>
</dbReference>
<comment type="caution">
    <text evidence="5">The sequence shown here is derived from an EMBL/GenBank/DDBJ whole genome shotgun (WGS) entry which is preliminary data.</text>
</comment>
<evidence type="ECO:0000259" key="4">
    <source>
        <dbReference type="PROSITE" id="PS50887"/>
    </source>
</evidence>
<accession>A0ABR7ZTC5</accession>
<dbReference type="Gene3D" id="3.30.70.270">
    <property type="match status" value="1"/>
</dbReference>
<dbReference type="Pfam" id="PF00563">
    <property type="entry name" value="EAL"/>
    <property type="match status" value="1"/>
</dbReference>
<proteinExistence type="predicted"/>
<keyword evidence="1" id="KW-0597">Phosphoprotein</keyword>
<evidence type="ECO:0000313" key="5">
    <source>
        <dbReference type="EMBL" id="MBD2187027.1"/>
    </source>
</evidence>
<dbReference type="CDD" id="cd01949">
    <property type="entry name" value="GGDEF"/>
    <property type="match status" value="1"/>
</dbReference>
<dbReference type="PROSITE" id="PS50110">
    <property type="entry name" value="RESPONSE_REGULATORY"/>
    <property type="match status" value="1"/>
</dbReference>
<feature type="domain" description="Response regulatory" evidence="2">
    <location>
        <begin position="5"/>
        <end position="129"/>
    </location>
</feature>
<name>A0ABR7ZTC5_9CYAN</name>
<dbReference type="SMART" id="SM00448">
    <property type="entry name" value="REC"/>
    <property type="match status" value="1"/>
</dbReference>
<dbReference type="InterPro" id="IPR011006">
    <property type="entry name" value="CheY-like_superfamily"/>
</dbReference>
<dbReference type="Gene3D" id="3.20.20.450">
    <property type="entry name" value="EAL domain"/>
    <property type="match status" value="1"/>
</dbReference>
<protein>
    <submittedName>
        <fullName evidence="5">EAL domain-containing protein</fullName>
    </submittedName>
</protein>
<gene>
    <name evidence="5" type="ORF">H6F41_02575</name>
</gene>
<dbReference type="PANTHER" id="PTHR33121">
    <property type="entry name" value="CYCLIC DI-GMP PHOSPHODIESTERASE PDEF"/>
    <property type="match status" value="1"/>
</dbReference>
<dbReference type="InterPro" id="IPR043128">
    <property type="entry name" value="Rev_trsase/Diguanyl_cyclase"/>
</dbReference>
<evidence type="ECO:0000313" key="6">
    <source>
        <dbReference type="Proteomes" id="UP000642094"/>
    </source>
</evidence>
<dbReference type="InterPro" id="IPR035919">
    <property type="entry name" value="EAL_sf"/>
</dbReference>
<dbReference type="SMART" id="SM00267">
    <property type="entry name" value="GGDEF"/>
    <property type="match status" value="1"/>
</dbReference>
<dbReference type="RefSeq" id="WP_190401902.1">
    <property type="nucleotide sequence ID" value="NZ_JACJQB010000002.1"/>
</dbReference>
<dbReference type="SUPFAM" id="SSF141868">
    <property type="entry name" value="EAL domain-like"/>
    <property type="match status" value="1"/>
</dbReference>
<evidence type="ECO:0000259" key="2">
    <source>
        <dbReference type="PROSITE" id="PS50110"/>
    </source>
</evidence>
<dbReference type="InterPro" id="IPR029787">
    <property type="entry name" value="Nucleotide_cyclase"/>
</dbReference>
<dbReference type="PROSITE" id="PS50887">
    <property type="entry name" value="GGDEF"/>
    <property type="match status" value="1"/>
</dbReference>
<reference evidence="5 6" key="1">
    <citation type="journal article" date="2020" name="ISME J.">
        <title>Comparative genomics reveals insights into cyanobacterial evolution and habitat adaptation.</title>
        <authorList>
            <person name="Chen M.Y."/>
            <person name="Teng W.K."/>
            <person name="Zhao L."/>
            <person name="Hu C.X."/>
            <person name="Zhou Y.K."/>
            <person name="Han B.P."/>
            <person name="Song L.R."/>
            <person name="Shu W.S."/>
        </authorList>
    </citation>
    <scope>NUCLEOTIDE SEQUENCE [LARGE SCALE GENOMIC DNA]</scope>
    <source>
        <strain evidence="5 6">FACHB-723</strain>
    </source>
</reference>
<feature type="domain" description="EAL" evidence="3">
    <location>
        <begin position="329"/>
        <end position="582"/>
    </location>
</feature>
<dbReference type="PANTHER" id="PTHR33121:SF70">
    <property type="entry name" value="SIGNALING PROTEIN YKOW"/>
    <property type="match status" value="1"/>
</dbReference>
<dbReference type="Pfam" id="PF00990">
    <property type="entry name" value="GGDEF"/>
    <property type="match status" value="1"/>
</dbReference>
<dbReference type="CDD" id="cd01948">
    <property type="entry name" value="EAL"/>
    <property type="match status" value="1"/>
</dbReference>
<evidence type="ECO:0000256" key="1">
    <source>
        <dbReference type="PROSITE-ProRule" id="PRU00169"/>
    </source>
</evidence>
<dbReference type="NCBIfam" id="TIGR00254">
    <property type="entry name" value="GGDEF"/>
    <property type="match status" value="1"/>
</dbReference>
<sequence length="582" mass="65992">MSKPSILVVDDEPDNFDVIETLLSNSEDVDQDNQDYHLHYAANGRDAIESLDVFQPDLILLDVMMPEMDGIEVCKRIKAIPKWSPVPIIMVTALTTKKDLAQCLFAGADDFISKPVNRLEMMARVKSMIRIHQQYKQLAEFNTKLESMVQDRTAQLQIMISEDALTKLPSRAYLLHNLADRLKQGDSSLALVYLDCDQFKLVNGSFGHHVGNQLLVAIADRLRQHLRSGDILARMGEDEFCFLLDQVEDESQVEPFLQDILQSFVEPFVVANCEIYITVCMGIALGKNSDRKPEELLQDADTAMYQAKLRGKDSHQVFDRQMHLTMFNRLILENDLQRALEQQEFVLFYQPIINLQTERLAGFEALVRWRHPERGMVAPNEFIPSMETTGLIVPVGMVVFRQACQQLHDWQQQGWTDLTMSVNLSVRQFASSTLLADIDQILAETSANPANIKLEITESAIMDNAEAAIALTKELRSRHIQISIDDFGTGYSSLGYLHRFPVDNLKIDRSFVNQIYAENNNYHVVDTIIALSNQLGISVIAEGIETKEQLQWLQNAGCQYGQGYLFNRPLPAAEITKIYMGS</sequence>
<evidence type="ECO:0000259" key="3">
    <source>
        <dbReference type="PROSITE" id="PS50883"/>
    </source>
</evidence>
<dbReference type="InterPro" id="IPR000160">
    <property type="entry name" value="GGDEF_dom"/>
</dbReference>
<dbReference type="PROSITE" id="PS50883">
    <property type="entry name" value="EAL"/>
    <property type="match status" value="1"/>
</dbReference>
<dbReference type="SUPFAM" id="SSF55073">
    <property type="entry name" value="Nucleotide cyclase"/>
    <property type="match status" value="1"/>
</dbReference>
<dbReference type="Pfam" id="PF00072">
    <property type="entry name" value="Response_reg"/>
    <property type="match status" value="1"/>
</dbReference>
<dbReference type="Gene3D" id="3.40.50.2300">
    <property type="match status" value="1"/>
</dbReference>